<dbReference type="InterPro" id="IPR019800">
    <property type="entry name" value="Glyco_hydro_3_AS"/>
</dbReference>
<dbReference type="FunFam" id="3.20.20.300:FF:000002">
    <property type="entry name" value="Probable beta-glucosidase"/>
    <property type="match status" value="1"/>
</dbReference>
<evidence type="ECO:0000256" key="2">
    <source>
        <dbReference type="ARBA" id="ARBA00004987"/>
    </source>
</evidence>
<dbReference type="Gene3D" id="3.40.50.1700">
    <property type="entry name" value="Glycoside hydrolase family 3 C-terminal domain"/>
    <property type="match status" value="1"/>
</dbReference>
<dbReference type="InterPro" id="IPR036881">
    <property type="entry name" value="Glyco_hydro_3_C_sf"/>
</dbReference>
<organism evidence="13 14">
    <name type="scientific">Apodospora peruviana</name>
    <dbReference type="NCBI Taxonomy" id="516989"/>
    <lineage>
        <taxon>Eukaryota</taxon>
        <taxon>Fungi</taxon>
        <taxon>Dikarya</taxon>
        <taxon>Ascomycota</taxon>
        <taxon>Pezizomycotina</taxon>
        <taxon>Sordariomycetes</taxon>
        <taxon>Sordariomycetidae</taxon>
        <taxon>Sordariales</taxon>
        <taxon>Lasiosphaeriaceae</taxon>
        <taxon>Apodospora</taxon>
    </lineage>
</organism>
<evidence type="ECO:0000259" key="12">
    <source>
        <dbReference type="SMART" id="SM01217"/>
    </source>
</evidence>
<dbReference type="InterPro" id="IPR017853">
    <property type="entry name" value="GH"/>
</dbReference>
<comment type="similarity">
    <text evidence="3 10">Belongs to the glycosyl hydrolase 3 family.</text>
</comment>
<dbReference type="InterPro" id="IPR050288">
    <property type="entry name" value="Cellulose_deg_GH3"/>
</dbReference>
<protein>
    <recommendedName>
        <fullName evidence="10">beta-glucosidase</fullName>
        <ecNumber evidence="10">3.2.1.21</ecNumber>
    </recommendedName>
</protein>
<comment type="caution">
    <text evidence="13">The sequence shown here is derived from an EMBL/GenBank/DDBJ whole genome shotgun (WGS) entry which is preliminary data.</text>
</comment>
<evidence type="ECO:0000256" key="6">
    <source>
        <dbReference type="ARBA" id="ARBA00023180"/>
    </source>
</evidence>
<evidence type="ECO:0000256" key="3">
    <source>
        <dbReference type="ARBA" id="ARBA00005336"/>
    </source>
</evidence>
<dbReference type="Proteomes" id="UP001283341">
    <property type="component" value="Unassembled WGS sequence"/>
</dbReference>
<feature type="chain" id="PRO_5042114637" description="beta-glucosidase" evidence="11">
    <location>
        <begin position="25"/>
        <end position="851"/>
    </location>
</feature>
<evidence type="ECO:0000256" key="7">
    <source>
        <dbReference type="ARBA" id="ARBA00023277"/>
    </source>
</evidence>
<dbReference type="PANTHER" id="PTHR42715:SF29">
    <property type="entry name" value="BETA-GLUCOSIDASE A-RELATED"/>
    <property type="match status" value="1"/>
</dbReference>
<dbReference type="Pfam" id="PF01915">
    <property type="entry name" value="Glyco_hydro_3_C"/>
    <property type="match status" value="1"/>
</dbReference>
<dbReference type="EC" id="3.2.1.21" evidence="10"/>
<comment type="catalytic activity">
    <reaction evidence="1 10">
        <text>Hydrolysis of terminal, non-reducing beta-D-glucosyl residues with release of beta-D-glucose.</text>
        <dbReference type="EC" id="3.2.1.21"/>
    </reaction>
</comment>
<dbReference type="AlphaFoldDB" id="A0AAE0IAR6"/>
<dbReference type="PRINTS" id="PR00133">
    <property type="entry name" value="GLHYDRLASE3"/>
</dbReference>
<dbReference type="SMART" id="SM01217">
    <property type="entry name" value="Fn3_like"/>
    <property type="match status" value="1"/>
</dbReference>
<comment type="pathway">
    <text evidence="2 10">Glycan metabolism; cellulose degradation.</text>
</comment>
<dbReference type="EMBL" id="JAUEDM010000003">
    <property type="protein sequence ID" value="KAK3321596.1"/>
    <property type="molecule type" value="Genomic_DNA"/>
</dbReference>
<evidence type="ECO:0000256" key="8">
    <source>
        <dbReference type="ARBA" id="ARBA00023295"/>
    </source>
</evidence>
<dbReference type="SUPFAM" id="SSF51445">
    <property type="entry name" value="(Trans)glycosidases"/>
    <property type="match status" value="1"/>
</dbReference>
<dbReference type="InterPro" id="IPR002772">
    <property type="entry name" value="Glyco_hydro_3_C"/>
</dbReference>
<dbReference type="InterPro" id="IPR036962">
    <property type="entry name" value="Glyco_hydro_3_N_sf"/>
</dbReference>
<keyword evidence="6" id="KW-0325">Glycoprotein</keyword>
<evidence type="ECO:0000256" key="5">
    <source>
        <dbReference type="ARBA" id="ARBA00022801"/>
    </source>
</evidence>
<name>A0AAE0IAR6_9PEZI</name>
<evidence type="ECO:0000313" key="14">
    <source>
        <dbReference type="Proteomes" id="UP001283341"/>
    </source>
</evidence>
<dbReference type="Pfam" id="PF14310">
    <property type="entry name" value="Fn3-like"/>
    <property type="match status" value="1"/>
</dbReference>
<dbReference type="Gene3D" id="3.20.20.300">
    <property type="entry name" value="Glycoside hydrolase, family 3, N-terminal domain"/>
    <property type="match status" value="1"/>
</dbReference>
<dbReference type="GO" id="GO:0008422">
    <property type="term" value="F:beta-glucosidase activity"/>
    <property type="evidence" value="ECO:0007669"/>
    <property type="project" value="UniProtKB-EC"/>
</dbReference>
<accession>A0AAE0IAR6</accession>
<keyword evidence="5 10" id="KW-0378">Hydrolase</keyword>
<evidence type="ECO:0000313" key="13">
    <source>
        <dbReference type="EMBL" id="KAK3321596.1"/>
    </source>
</evidence>
<dbReference type="GO" id="GO:0009251">
    <property type="term" value="P:glucan catabolic process"/>
    <property type="evidence" value="ECO:0007669"/>
    <property type="project" value="TreeGrafter"/>
</dbReference>
<keyword evidence="14" id="KW-1185">Reference proteome</keyword>
<dbReference type="InterPro" id="IPR013783">
    <property type="entry name" value="Ig-like_fold"/>
</dbReference>
<dbReference type="PROSITE" id="PS00775">
    <property type="entry name" value="GLYCOSYL_HYDROL_F3"/>
    <property type="match status" value="1"/>
</dbReference>
<evidence type="ECO:0000256" key="9">
    <source>
        <dbReference type="ARBA" id="ARBA00023326"/>
    </source>
</evidence>
<dbReference type="InterPro" id="IPR026891">
    <property type="entry name" value="Fn3-like"/>
</dbReference>
<reference evidence="13" key="1">
    <citation type="journal article" date="2023" name="Mol. Phylogenet. Evol.">
        <title>Genome-scale phylogeny and comparative genomics of the fungal order Sordariales.</title>
        <authorList>
            <person name="Hensen N."/>
            <person name="Bonometti L."/>
            <person name="Westerberg I."/>
            <person name="Brannstrom I.O."/>
            <person name="Guillou S."/>
            <person name="Cros-Aarteil S."/>
            <person name="Calhoun S."/>
            <person name="Haridas S."/>
            <person name="Kuo A."/>
            <person name="Mondo S."/>
            <person name="Pangilinan J."/>
            <person name="Riley R."/>
            <person name="LaButti K."/>
            <person name="Andreopoulos B."/>
            <person name="Lipzen A."/>
            <person name="Chen C."/>
            <person name="Yan M."/>
            <person name="Daum C."/>
            <person name="Ng V."/>
            <person name="Clum A."/>
            <person name="Steindorff A."/>
            <person name="Ohm R.A."/>
            <person name="Martin F."/>
            <person name="Silar P."/>
            <person name="Natvig D.O."/>
            <person name="Lalanne C."/>
            <person name="Gautier V."/>
            <person name="Ament-Velasquez S.L."/>
            <person name="Kruys A."/>
            <person name="Hutchinson M.I."/>
            <person name="Powell A.J."/>
            <person name="Barry K."/>
            <person name="Miller A.N."/>
            <person name="Grigoriev I.V."/>
            <person name="Debuchy R."/>
            <person name="Gladieux P."/>
            <person name="Hiltunen Thoren M."/>
            <person name="Johannesson H."/>
        </authorList>
    </citation>
    <scope>NUCLEOTIDE SEQUENCE</scope>
    <source>
        <strain evidence="13">CBS 118394</strain>
    </source>
</reference>
<keyword evidence="9 10" id="KW-0624">Polysaccharide degradation</keyword>
<keyword evidence="4 11" id="KW-0732">Signal</keyword>
<sequence>MILNVLSSSFLVTVSVAALTVTAAETPLSPAAAFFPSPWADGGGEWAEAYAKARAFVANLTVTEKVNLTTGTGWEADRCIGMTGSVPRLGFRGFCLEDGPLGVRYTDHNSAFPAGINVAATFSRDLMRRRGEAMGEEFNGKGIDVQLGPVAGPLGRVPQGGRNWEGFSPDPYLTGVAMAETVRGIQSRGVIACAKHYILNEQEHYRNRMDVQIDDRTMHELYLWPFADAVRAGVGSVMCSYNKIHGDYACENGWTNNYLLKNELNFQGFVMSDWGAQHTTLGSALGGLDMAMPGDGGRPPYGALWGGALTEAVLKGEVPQWRLDDMVVRIMAAYYKVRTGNYTTRPEINFSAWTKYAVGPLYSASNQTYTVVNEFVDVQAGHGKLIREIGAKSVVLLKNENSILPLKRPASIAVIGEDAQDTPGGPNACPERNCTKGTLAMGYGSGTADYPYLISPATAVKLQAASDNTVFTNISGNWDLDAAKATASNASVAIVFVMAHAGENFITIDGNAGDRNNLTLWNGGDELIKAVASVNPNTIVVLHTVGPVIIEYAKQHPNISAILWAGLPGQETGNGLVDVLYGKVNPQGRSPFTWGKSVEDYGAKLTFQASNPLAPSQTFNEGIFIDYRYFDKAGIEPTYSFGSGLSYTSFSYLDINVLVQSPTTYTAASGLTSPAPTYGTLDRTAAANMAPAGFKRISPYVYPWLVNNSSLFAVNGTSISPTAGVNGTAQPLLPAGGAPGGNPGLYDVIYTVSAVIKNTGKLAGTEIPQLYVQLGGKDNAFGVLRGFDEVALEANEQKTVTFNLTRRDISNWNSSSQNWEITNKEKFVFIGSSALAIRLNSTLPAPPALNW</sequence>
<keyword evidence="8 10" id="KW-0326">Glycosidase</keyword>
<dbReference type="PANTHER" id="PTHR42715">
    <property type="entry name" value="BETA-GLUCOSIDASE"/>
    <property type="match status" value="1"/>
</dbReference>
<proteinExistence type="inferred from homology"/>
<evidence type="ECO:0000256" key="1">
    <source>
        <dbReference type="ARBA" id="ARBA00000448"/>
    </source>
</evidence>
<evidence type="ECO:0000256" key="11">
    <source>
        <dbReference type="SAM" id="SignalP"/>
    </source>
</evidence>
<evidence type="ECO:0000256" key="10">
    <source>
        <dbReference type="RuleBase" id="RU361161"/>
    </source>
</evidence>
<feature type="domain" description="Fibronectin type III-like" evidence="12">
    <location>
        <begin position="766"/>
        <end position="834"/>
    </location>
</feature>
<feature type="signal peptide" evidence="11">
    <location>
        <begin position="1"/>
        <end position="24"/>
    </location>
</feature>
<dbReference type="InterPro" id="IPR001764">
    <property type="entry name" value="Glyco_hydro_3_N"/>
</dbReference>
<reference evidence="13" key="2">
    <citation type="submission" date="2023-06" db="EMBL/GenBank/DDBJ databases">
        <authorList>
            <consortium name="Lawrence Berkeley National Laboratory"/>
            <person name="Haridas S."/>
            <person name="Hensen N."/>
            <person name="Bonometti L."/>
            <person name="Westerberg I."/>
            <person name="Brannstrom I.O."/>
            <person name="Guillou S."/>
            <person name="Cros-Aarteil S."/>
            <person name="Calhoun S."/>
            <person name="Kuo A."/>
            <person name="Mondo S."/>
            <person name="Pangilinan J."/>
            <person name="Riley R."/>
            <person name="Labutti K."/>
            <person name="Andreopoulos B."/>
            <person name="Lipzen A."/>
            <person name="Chen C."/>
            <person name="Yanf M."/>
            <person name="Daum C."/>
            <person name="Ng V."/>
            <person name="Clum A."/>
            <person name="Steindorff A."/>
            <person name="Ohm R."/>
            <person name="Martin F."/>
            <person name="Silar P."/>
            <person name="Natvig D."/>
            <person name="Lalanne C."/>
            <person name="Gautier V."/>
            <person name="Ament-Velasquez S.L."/>
            <person name="Kruys A."/>
            <person name="Hutchinson M.I."/>
            <person name="Powell A.J."/>
            <person name="Barry K."/>
            <person name="Miller A.N."/>
            <person name="Grigoriev I.V."/>
            <person name="Debuchy R."/>
            <person name="Gladieux P."/>
            <person name="Thoren M.H."/>
            <person name="Johannesson H."/>
        </authorList>
    </citation>
    <scope>NUCLEOTIDE SEQUENCE</scope>
    <source>
        <strain evidence="13">CBS 118394</strain>
    </source>
</reference>
<dbReference type="FunFam" id="3.40.50.1700:FF:000003">
    <property type="entry name" value="Probable beta-glucosidase"/>
    <property type="match status" value="1"/>
</dbReference>
<dbReference type="Gene3D" id="2.60.40.10">
    <property type="entry name" value="Immunoglobulins"/>
    <property type="match status" value="1"/>
</dbReference>
<evidence type="ECO:0000256" key="4">
    <source>
        <dbReference type="ARBA" id="ARBA00022729"/>
    </source>
</evidence>
<dbReference type="SUPFAM" id="SSF52279">
    <property type="entry name" value="Beta-D-glucan exohydrolase, C-terminal domain"/>
    <property type="match status" value="1"/>
</dbReference>
<dbReference type="Pfam" id="PF00933">
    <property type="entry name" value="Glyco_hydro_3"/>
    <property type="match status" value="1"/>
</dbReference>
<gene>
    <name evidence="13" type="ORF">B0H66DRAFT_618569</name>
</gene>
<keyword evidence="7 10" id="KW-0119">Carbohydrate metabolism</keyword>